<comment type="subcellular location">
    <subcellularLocation>
        <location evidence="1">Membrane</location>
        <topology evidence="1">Multi-pass membrane protein</topology>
    </subcellularLocation>
</comment>
<dbReference type="GO" id="GO:0016020">
    <property type="term" value="C:membrane"/>
    <property type="evidence" value="ECO:0007669"/>
    <property type="project" value="UniProtKB-SubCell"/>
</dbReference>
<evidence type="ECO:0000259" key="6">
    <source>
        <dbReference type="Pfam" id="PF04893"/>
    </source>
</evidence>
<organism evidence="7 8">
    <name type="scientific">Marinimicrobium koreense</name>
    <dbReference type="NCBI Taxonomy" id="306545"/>
    <lineage>
        <taxon>Bacteria</taxon>
        <taxon>Pseudomonadati</taxon>
        <taxon>Pseudomonadota</taxon>
        <taxon>Gammaproteobacteria</taxon>
        <taxon>Cellvibrionales</taxon>
        <taxon>Cellvibrionaceae</taxon>
        <taxon>Marinimicrobium</taxon>
    </lineage>
</organism>
<evidence type="ECO:0000256" key="2">
    <source>
        <dbReference type="ARBA" id="ARBA00022692"/>
    </source>
</evidence>
<evidence type="ECO:0000313" key="7">
    <source>
        <dbReference type="EMBL" id="ROQ19556.1"/>
    </source>
</evidence>
<accession>A0A3N1P3Z0</accession>
<feature type="transmembrane region" description="Helical" evidence="5">
    <location>
        <begin position="31"/>
        <end position="51"/>
    </location>
</feature>
<evidence type="ECO:0000256" key="1">
    <source>
        <dbReference type="ARBA" id="ARBA00004141"/>
    </source>
</evidence>
<dbReference type="Pfam" id="PF04893">
    <property type="entry name" value="Yip1"/>
    <property type="match status" value="1"/>
</dbReference>
<dbReference type="RefSeq" id="WP_024459588.1">
    <property type="nucleotide sequence ID" value="NZ_JBHYFO010000003.1"/>
</dbReference>
<proteinExistence type="predicted"/>
<evidence type="ECO:0000256" key="4">
    <source>
        <dbReference type="ARBA" id="ARBA00023136"/>
    </source>
</evidence>
<evidence type="ECO:0000256" key="3">
    <source>
        <dbReference type="ARBA" id="ARBA00022989"/>
    </source>
</evidence>
<keyword evidence="3 5" id="KW-1133">Transmembrane helix</keyword>
<dbReference type="AlphaFoldDB" id="A0A3N1P3Z0"/>
<dbReference type="OrthoDB" id="9808452at2"/>
<keyword evidence="4 5" id="KW-0472">Membrane</keyword>
<feature type="transmembrane region" description="Helical" evidence="5">
    <location>
        <begin position="71"/>
        <end position="90"/>
    </location>
</feature>
<dbReference type="Proteomes" id="UP000273643">
    <property type="component" value="Unassembled WGS sequence"/>
</dbReference>
<gene>
    <name evidence="7" type="ORF">EDC38_0140</name>
</gene>
<feature type="domain" description="Yip1" evidence="6">
    <location>
        <begin position="9"/>
        <end position="186"/>
    </location>
</feature>
<sequence>MAMLQHTLGIFTNPDREWQRIRSDNESFLRVYLRHVPLMALIPCIAGYFGVTEVGWSVGSGGVVKLTSQSALLMAVAAYFAQLIAIYVLGEYINWMSRSFGVADEANRRHYEGTALAVYSAIPMMLAGVALVYPQLWLVVSVYILAACYSVYLIYEGIPILMNIPKERGFIYASSVITVGLVLAVVVMVSTVIVWSSGAGPVYIS</sequence>
<dbReference type="InterPro" id="IPR006977">
    <property type="entry name" value="Yip1_dom"/>
</dbReference>
<evidence type="ECO:0000313" key="8">
    <source>
        <dbReference type="Proteomes" id="UP000273643"/>
    </source>
</evidence>
<feature type="transmembrane region" description="Helical" evidence="5">
    <location>
        <begin position="137"/>
        <end position="158"/>
    </location>
</feature>
<evidence type="ECO:0000256" key="5">
    <source>
        <dbReference type="SAM" id="Phobius"/>
    </source>
</evidence>
<protein>
    <submittedName>
        <fullName evidence="7">Uncharacterized protein DUF1282</fullName>
    </submittedName>
</protein>
<dbReference type="EMBL" id="RJUK01000001">
    <property type="protein sequence ID" value="ROQ19556.1"/>
    <property type="molecule type" value="Genomic_DNA"/>
</dbReference>
<keyword evidence="2 5" id="KW-0812">Transmembrane</keyword>
<name>A0A3N1P3Z0_9GAMM</name>
<comment type="caution">
    <text evidence="7">The sequence shown here is derived from an EMBL/GenBank/DDBJ whole genome shotgun (WGS) entry which is preliminary data.</text>
</comment>
<feature type="transmembrane region" description="Helical" evidence="5">
    <location>
        <begin position="111"/>
        <end position="131"/>
    </location>
</feature>
<feature type="transmembrane region" description="Helical" evidence="5">
    <location>
        <begin position="170"/>
        <end position="195"/>
    </location>
</feature>
<keyword evidence="8" id="KW-1185">Reference proteome</keyword>
<reference evidence="7 8" key="1">
    <citation type="submission" date="2018-11" db="EMBL/GenBank/DDBJ databases">
        <title>Genomic Encyclopedia of Type Strains, Phase IV (KMG-IV): sequencing the most valuable type-strain genomes for metagenomic binning, comparative biology and taxonomic classification.</title>
        <authorList>
            <person name="Goeker M."/>
        </authorList>
    </citation>
    <scope>NUCLEOTIDE SEQUENCE [LARGE SCALE GENOMIC DNA]</scope>
    <source>
        <strain evidence="7 8">DSM 16974</strain>
    </source>
</reference>